<accession>A0A0A8X412</accession>
<reference evidence="1 2" key="1">
    <citation type="submission" date="2013-06" db="EMBL/GenBank/DDBJ databases">
        <title>Whole genome shotgun sequence of Bacillus selenatarsenatis SF-1.</title>
        <authorList>
            <person name="Kuroda M."/>
            <person name="Sei K."/>
            <person name="Yamashita M."/>
            <person name="Ike M."/>
        </authorList>
    </citation>
    <scope>NUCLEOTIDE SEQUENCE [LARGE SCALE GENOMIC DNA]</scope>
    <source>
        <strain evidence="1 2">SF-1</strain>
    </source>
</reference>
<organism evidence="1 2">
    <name type="scientific">Mesobacillus selenatarsenatis (strain DSM 18680 / JCM 14380 / FERM P-15431 / SF-1)</name>
    <dbReference type="NCBI Taxonomy" id="1321606"/>
    <lineage>
        <taxon>Bacteria</taxon>
        <taxon>Bacillati</taxon>
        <taxon>Bacillota</taxon>
        <taxon>Bacilli</taxon>
        <taxon>Bacillales</taxon>
        <taxon>Bacillaceae</taxon>
        <taxon>Mesobacillus</taxon>
    </lineage>
</organism>
<gene>
    <name evidence="1" type="ORF">SAMD00020551_2836</name>
</gene>
<proteinExistence type="predicted"/>
<keyword evidence="2" id="KW-1185">Reference proteome</keyword>
<name>A0A0A8X412_MESS1</name>
<evidence type="ECO:0000313" key="1">
    <source>
        <dbReference type="EMBL" id="GAM14683.1"/>
    </source>
</evidence>
<evidence type="ECO:0000313" key="2">
    <source>
        <dbReference type="Proteomes" id="UP000031014"/>
    </source>
</evidence>
<comment type="caution">
    <text evidence="1">The sequence shown here is derived from an EMBL/GenBank/DDBJ whole genome shotgun (WGS) entry which is preliminary data.</text>
</comment>
<dbReference type="STRING" id="1321606.SAMD00020551_2836"/>
<dbReference type="AlphaFoldDB" id="A0A0A8X412"/>
<dbReference type="Proteomes" id="UP000031014">
    <property type="component" value="Unassembled WGS sequence"/>
</dbReference>
<protein>
    <submittedName>
        <fullName evidence="1">Uncharacterized protein</fullName>
    </submittedName>
</protein>
<dbReference type="EMBL" id="BASE01000066">
    <property type="protein sequence ID" value="GAM14683.1"/>
    <property type="molecule type" value="Genomic_DNA"/>
</dbReference>
<sequence>MKADILTIKRKEVQRKYINRYSQFLLYNLLYAGSNPVY</sequence>